<dbReference type="STRING" id="1058.SAMN05421783_13616"/>
<protein>
    <submittedName>
        <fullName evidence="1">Uncharacterized protein</fullName>
    </submittedName>
</protein>
<dbReference type="Proteomes" id="UP000198816">
    <property type="component" value="Unassembled WGS sequence"/>
</dbReference>
<gene>
    <name evidence="1" type="ORF">SAMN05421783_13616</name>
</gene>
<evidence type="ECO:0000313" key="2">
    <source>
        <dbReference type="Proteomes" id="UP000198816"/>
    </source>
</evidence>
<evidence type="ECO:0000313" key="1">
    <source>
        <dbReference type="EMBL" id="SDX55821.1"/>
    </source>
</evidence>
<reference evidence="2" key="1">
    <citation type="submission" date="2016-10" db="EMBL/GenBank/DDBJ databases">
        <authorList>
            <person name="Varghese N."/>
            <person name="Submissions S."/>
        </authorList>
    </citation>
    <scope>NUCLEOTIDE SEQUENCE [LARGE SCALE GENOMIC DNA]</scope>
    <source>
        <strain evidence="2">DSM 217</strain>
    </source>
</reference>
<keyword evidence="2" id="KW-1185">Reference proteome</keyword>
<dbReference type="AlphaFoldDB" id="A0A1H3CNT8"/>
<accession>A0A1H3CNT8</accession>
<name>A0A1H3CNT8_THIRO</name>
<organism evidence="1 2">
    <name type="scientific">Thiocapsa roseopersicina</name>
    <dbReference type="NCBI Taxonomy" id="1058"/>
    <lineage>
        <taxon>Bacteria</taxon>
        <taxon>Pseudomonadati</taxon>
        <taxon>Pseudomonadota</taxon>
        <taxon>Gammaproteobacteria</taxon>
        <taxon>Chromatiales</taxon>
        <taxon>Chromatiaceae</taxon>
        <taxon>Thiocapsa</taxon>
    </lineage>
</organism>
<dbReference type="EMBL" id="FNNZ01000036">
    <property type="protein sequence ID" value="SDX55821.1"/>
    <property type="molecule type" value="Genomic_DNA"/>
</dbReference>
<proteinExistence type="predicted"/>
<sequence length="112" mass="12392">MDRASHDRNASESSGPHDRFAEYVERALSGHDISRAELEVVIEECERLFAVTYLMPRKTVGATSLCRMRDYPNGCAQTDAGEQGRKYWSAEGMESALAAFKEDADPASTITT</sequence>